<keyword evidence="2" id="KW-1185">Reference proteome</keyword>
<reference evidence="1 2" key="1">
    <citation type="submission" date="2020-08" db="EMBL/GenBank/DDBJ databases">
        <title>Sequencing the genomes of 1000 actinobacteria strains.</title>
        <authorList>
            <person name="Klenk H.-P."/>
        </authorList>
    </citation>
    <scope>NUCLEOTIDE SEQUENCE [LARGE SCALE GENOMIC DNA]</scope>
    <source>
        <strain evidence="1 2">DSM 43768</strain>
    </source>
</reference>
<evidence type="ECO:0000313" key="1">
    <source>
        <dbReference type="EMBL" id="MBB6553615.1"/>
    </source>
</evidence>
<sequence length="115" mass="11950">MVLLVSGVSGHVQPSHRFVAGNNTIPPYGIPSKRATGESRARASNHEIREIQTPHIIRRPGVPGGTRLAAFLAAVHVANDAITAMLGAPLPTLQARFGLGPAILALIVAVHSIAS</sequence>
<name>A0A7X0P1N4_9ACTN</name>
<dbReference type="AlphaFoldDB" id="A0A7X0P1N4"/>
<organism evidence="1 2">
    <name type="scientific">Nonomuraea rubra</name>
    <dbReference type="NCBI Taxonomy" id="46180"/>
    <lineage>
        <taxon>Bacteria</taxon>
        <taxon>Bacillati</taxon>
        <taxon>Actinomycetota</taxon>
        <taxon>Actinomycetes</taxon>
        <taxon>Streptosporangiales</taxon>
        <taxon>Streptosporangiaceae</taxon>
        <taxon>Nonomuraea</taxon>
    </lineage>
</organism>
<accession>A0A7X0P1N4</accession>
<protein>
    <submittedName>
        <fullName evidence="1">Uncharacterized protein</fullName>
    </submittedName>
</protein>
<dbReference type="Proteomes" id="UP000565579">
    <property type="component" value="Unassembled WGS sequence"/>
</dbReference>
<dbReference type="EMBL" id="JACHMI010000001">
    <property type="protein sequence ID" value="MBB6553615.1"/>
    <property type="molecule type" value="Genomic_DNA"/>
</dbReference>
<dbReference type="RefSeq" id="WP_185107915.1">
    <property type="nucleotide sequence ID" value="NZ_JACHMI010000001.1"/>
</dbReference>
<gene>
    <name evidence="1" type="ORF">HD593_008410</name>
</gene>
<comment type="caution">
    <text evidence="1">The sequence shown here is derived from an EMBL/GenBank/DDBJ whole genome shotgun (WGS) entry which is preliminary data.</text>
</comment>
<evidence type="ECO:0000313" key="2">
    <source>
        <dbReference type="Proteomes" id="UP000565579"/>
    </source>
</evidence>
<proteinExistence type="predicted"/>